<dbReference type="PANTHER" id="PTHR11439">
    <property type="entry name" value="GAG-POL-RELATED RETROTRANSPOSON"/>
    <property type="match status" value="1"/>
</dbReference>
<dbReference type="AlphaFoldDB" id="A0AAE1Q8N1"/>
<feature type="region of interest" description="Disordered" evidence="1">
    <location>
        <begin position="216"/>
        <end position="255"/>
    </location>
</feature>
<feature type="compositionally biased region" description="Polar residues" evidence="1">
    <location>
        <begin position="216"/>
        <end position="231"/>
    </location>
</feature>
<reference evidence="3" key="1">
    <citation type="submission" date="2023-11" db="EMBL/GenBank/DDBJ databases">
        <title>Genome assemblies of two species of porcelain crab, Petrolisthes cinctipes and Petrolisthes manimaculis (Anomura: Porcellanidae).</title>
        <authorList>
            <person name="Angst P."/>
        </authorList>
    </citation>
    <scope>NUCLEOTIDE SEQUENCE</scope>
    <source>
        <strain evidence="3">PB745_02</strain>
        <tissue evidence="3">Gill</tissue>
    </source>
</reference>
<name>A0AAE1Q8N1_9EUCA</name>
<proteinExistence type="predicted"/>
<keyword evidence="4" id="KW-1185">Reference proteome</keyword>
<dbReference type="CDD" id="cd09272">
    <property type="entry name" value="RNase_HI_RT_Ty1"/>
    <property type="match status" value="1"/>
</dbReference>
<evidence type="ECO:0000256" key="1">
    <source>
        <dbReference type="SAM" id="MobiDB-lite"/>
    </source>
</evidence>
<gene>
    <name evidence="3" type="ORF">Pmani_007498</name>
</gene>
<dbReference type="Proteomes" id="UP001292094">
    <property type="component" value="Unassembled WGS sequence"/>
</dbReference>
<dbReference type="Pfam" id="PF07727">
    <property type="entry name" value="RVT_2"/>
    <property type="match status" value="1"/>
</dbReference>
<organism evidence="3 4">
    <name type="scientific">Petrolisthes manimaculis</name>
    <dbReference type="NCBI Taxonomy" id="1843537"/>
    <lineage>
        <taxon>Eukaryota</taxon>
        <taxon>Metazoa</taxon>
        <taxon>Ecdysozoa</taxon>
        <taxon>Arthropoda</taxon>
        <taxon>Crustacea</taxon>
        <taxon>Multicrustacea</taxon>
        <taxon>Malacostraca</taxon>
        <taxon>Eumalacostraca</taxon>
        <taxon>Eucarida</taxon>
        <taxon>Decapoda</taxon>
        <taxon>Pleocyemata</taxon>
        <taxon>Anomura</taxon>
        <taxon>Galatheoidea</taxon>
        <taxon>Porcellanidae</taxon>
        <taxon>Petrolisthes</taxon>
    </lineage>
</organism>
<dbReference type="InterPro" id="IPR013103">
    <property type="entry name" value="RVT_2"/>
</dbReference>
<evidence type="ECO:0000313" key="4">
    <source>
        <dbReference type="Proteomes" id="UP001292094"/>
    </source>
</evidence>
<feature type="compositionally biased region" description="Polar residues" evidence="1">
    <location>
        <begin position="325"/>
        <end position="334"/>
    </location>
</feature>
<comment type="caution">
    <text evidence="3">The sequence shown here is derived from an EMBL/GenBank/DDBJ whole genome shotgun (WGS) entry which is preliminary data.</text>
</comment>
<feature type="region of interest" description="Disordered" evidence="1">
    <location>
        <begin position="314"/>
        <end position="339"/>
    </location>
</feature>
<dbReference type="PANTHER" id="PTHR11439:SF483">
    <property type="entry name" value="PEPTIDE SYNTHASE GLIP-LIKE, PUTATIVE (AFU_ORTHOLOGUE AFUA_3G12920)-RELATED"/>
    <property type="match status" value="1"/>
</dbReference>
<feature type="compositionally biased region" description="Polar residues" evidence="1">
    <location>
        <begin position="239"/>
        <end position="249"/>
    </location>
</feature>
<evidence type="ECO:0000259" key="2">
    <source>
        <dbReference type="Pfam" id="PF07727"/>
    </source>
</evidence>
<accession>A0AAE1Q8N1</accession>
<protein>
    <recommendedName>
        <fullName evidence="2">Reverse transcriptase Ty1/copia-type domain-containing protein</fullName>
    </recommendedName>
</protein>
<feature type="domain" description="Reverse transcriptase Ty1/copia-type" evidence="2">
    <location>
        <begin position="455"/>
        <end position="665"/>
    </location>
</feature>
<evidence type="ECO:0000313" key="3">
    <source>
        <dbReference type="EMBL" id="KAK4321701.1"/>
    </source>
</evidence>
<dbReference type="EMBL" id="JAWZYT010000562">
    <property type="protein sequence ID" value="KAK4321701.1"/>
    <property type="molecule type" value="Genomic_DNA"/>
</dbReference>
<sequence>MSCPGGKSMPPVFGGDKGYERWKTELEAWQLVTNVEKKKQAITVALSFPEGSEVRDRVFNEIEITVLNADDGMKALLQQMDTWYKKDKLASAYDSWSDFDSFRKTDDLTMESYITQFEKRHKKLSKHNIVLPESILAFKLLDCAGLSHRDKQLALTAVDYNTPDTIFKQMSQALKKFFGVKAVPSSSTELNSGASSGITIKKEPVYVAEDVNFTGQGQSWRNEGDSTQPSGSRLGPNRGNRTGRGSQRKNPQDFRGNVTKCHICRTLEGTTMSETLAKHLNAMHAGRRAFIMAETSEKLRRAIRHQVSQNMEIGANEKKKDETVSGESNTQNNFPVRVTGNIPKVGQRVRYLAADSNDWTKATILSHAGKVTGKYKTWLNIQDDGCDPKSIDWITGVKQWEYEPQDHISDTSLSECNEVCLSVSRQYDKDVLAAKQAELENWKKFKVFEEVSDRGQPSMSVRWVCTEKDVDGETKVKARLVARGFEESHHDRTDSPTGGKEILRVFLSILACKNWKCNSIDIKAAFLQGENFQRDVYLKPPPEAENVDKVLWKLNKCVYGLNDASRVWYFTVRTFLLKLGCVQLKADPAGFYWYNEGILSGVLLMHVDDFIWGGTRAFENKVVAKIRSEFQVGQQCSGAFKYIGLQVTQDDDGITISQSQYLKNVKPVPINITRACNKLEDCNKTEQENLRSLVGQIGWMSTNTRPDVSYDVLNMSCVLNHPKVENVIQANKCLRRLEIVDSCLRFPHLGDLSNVKLIVFSDASHASLPDGYSSAGGFIIFLVGENGKSCPLAWEAKKIRRVVKSTLAAETLAASDAVDMCYFLGTVLSEILFHVNDKNVIPICSYVDNHSLVENVHSTKNVSEKRLRIDLAALKELVQEGHVMLKWVKSNVQLADCLTKKGVNTQNLLHVVQKESKSFGEEPTDSDSISMPPEHSVVVKSEVSAGFHEMNKLPVTRDMLIKAQQNDPKLTSFMSRAYVAVIGDRPVCFYIKSSILKRKFRPPEVPACETWREVHQIVVPTCHKDVPQPSPVVTYEVRLVEGAVPVKQSPYRVSPAKQQILKTRFNSCFSMV</sequence>